<name>A0A9X0R418_9PROT</name>
<dbReference type="NCBIfam" id="NF004315">
    <property type="entry name" value="PRK05710.1-4"/>
    <property type="match status" value="1"/>
</dbReference>
<keyword evidence="11" id="KW-1185">Reference proteome</keyword>
<dbReference type="Gene3D" id="3.40.50.620">
    <property type="entry name" value="HUPs"/>
    <property type="match status" value="1"/>
</dbReference>
<evidence type="ECO:0000256" key="8">
    <source>
        <dbReference type="SAM" id="MobiDB-lite"/>
    </source>
</evidence>
<dbReference type="InterPro" id="IPR000924">
    <property type="entry name" value="Glu/Gln-tRNA-synth"/>
</dbReference>
<dbReference type="InterPro" id="IPR049940">
    <property type="entry name" value="GluQ/Sye"/>
</dbReference>
<dbReference type="GO" id="GO:0006424">
    <property type="term" value="P:glutamyl-tRNA aminoacylation"/>
    <property type="evidence" value="ECO:0007669"/>
    <property type="project" value="TreeGrafter"/>
</dbReference>
<comment type="similarity">
    <text evidence="7">Belongs to the class-I aminoacyl-tRNA synthetase family.</text>
</comment>
<dbReference type="InterPro" id="IPR014729">
    <property type="entry name" value="Rossmann-like_a/b/a_fold"/>
</dbReference>
<evidence type="ECO:0000259" key="9">
    <source>
        <dbReference type="Pfam" id="PF00749"/>
    </source>
</evidence>
<dbReference type="GO" id="GO:0005829">
    <property type="term" value="C:cytosol"/>
    <property type="evidence" value="ECO:0007669"/>
    <property type="project" value="TreeGrafter"/>
</dbReference>
<dbReference type="PANTHER" id="PTHR43311:SF1">
    <property type="entry name" value="GLUTAMYL-Q TRNA(ASP) SYNTHETASE"/>
    <property type="match status" value="1"/>
</dbReference>
<accession>A0A9X0R418</accession>
<feature type="region of interest" description="Disordered" evidence="8">
    <location>
        <begin position="294"/>
        <end position="313"/>
    </location>
</feature>
<feature type="region of interest" description="Disordered" evidence="8">
    <location>
        <begin position="1"/>
        <end position="28"/>
    </location>
</feature>
<evidence type="ECO:0000256" key="1">
    <source>
        <dbReference type="ARBA" id="ARBA00022598"/>
    </source>
</evidence>
<dbReference type="InterPro" id="IPR001412">
    <property type="entry name" value="aa-tRNA-synth_I_CS"/>
</dbReference>
<comment type="caution">
    <text evidence="10">The sequence shown here is derived from an EMBL/GenBank/DDBJ whole genome shotgun (WGS) entry which is preliminary data.</text>
</comment>
<proteinExistence type="inferred from homology"/>
<evidence type="ECO:0000256" key="7">
    <source>
        <dbReference type="RuleBase" id="RU363037"/>
    </source>
</evidence>
<keyword evidence="1 7" id="KW-0436">Ligase</keyword>
<evidence type="ECO:0000256" key="5">
    <source>
        <dbReference type="ARBA" id="ARBA00022840"/>
    </source>
</evidence>
<dbReference type="PANTHER" id="PTHR43311">
    <property type="entry name" value="GLUTAMATE--TRNA LIGASE"/>
    <property type="match status" value="1"/>
</dbReference>
<gene>
    <name evidence="10" type="primary">gluQRS</name>
    <name evidence="10" type="ORF">H7965_22285</name>
</gene>
<dbReference type="EMBL" id="JACOMF010000040">
    <property type="protein sequence ID" value="MBC4018033.1"/>
    <property type="molecule type" value="Genomic_DNA"/>
</dbReference>
<dbReference type="PROSITE" id="PS00178">
    <property type="entry name" value="AA_TRNA_LIGASE_I"/>
    <property type="match status" value="1"/>
</dbReference>
<evidence type="ECO:0000256" key="3">
    <source>
        <dbReference type="ARBA" id="ARBA00022741"/>
    </source>
</evidence>
<dbReference type="SUPFAM" id="SSF52374">
    <property type="entry name" value="Nucleotidylyl transferase"/>
    <property type="match status" value="1"/>
</dbReference>
<dbReference type="PRINTS" id="PR00987">
    <property type="entry name" value="TRNASYNTHGLU"/>
</dbReference>
<evidence type="ECO:0000256" key="4">
    <source>
        <dbReference type="ARBA" id="ARBA00022833"/>
    </source>
</evidence>
<sequence>MPATDPTAGPASGSPPAPGPTTRFAPSPTGLLHLGHAHGAIFAWRRAREAGGRFLLRLEDIDATRCRPEYAVAIEADLAWLGLDWDGPVRVQSAHWPEYRVALDLLAARGLLYPCFCTRAEIQREVAAAGHAPHGPDGPLYPGTCRRLSTAERQARIAAGTPYALRLDMAAALEEVPRDLSFHELGEGRLRCDPGQFGDAVLARKEVPGSYHLCVTHDDAAQGVTLVTRGADLKPATHLHRLLQALLGWPEPAYAHHKLLTDASGRRLAKRDGAPTLRALREAGRSPEEVRALAGFPGPVHSGAASGHERTPL</sequence>
<keyword evidence="6 7" id="KW-0030">Aminoacyl-tRNA synthetase</keyword>
<keyword evidence="7" id="KW-0648">Protein biosynthesis</keyword>
<keyword evidence="4" id="KW-0862">Zinc</keyword>
<dbReference type="AlphaFoldDB" id="A0A9X0R418"/>
<dbReference type="GO" id="GO:0004818">
    <property type="term" value="F:glutamate-tRNA ligase activity"/>
    <property type="evidence" value="ECO:0007669"/>
    <property type="project" value="TreeGrafter"/>
</dbReference>
<dbReference type="EC" id="6.1.1.-" evidence="10"/>
<keyword evidence="3 7" id="KW-0547">Nucleotide-binding</keyword>
<reference evidence="10" key="1">
    <citation type="submission" date="2020-08" db="EMBL/GenBank/DDBJ databases">
        <authorList>
            <person name="Hu Y."/>
            <person name="Nguyen S.V."/>
            <person name="Li F."/>
            <person name="Fanning S."/>
        </authorList>
    </citation>
    <scope>NUCLEOTIDE SEQUENCE</scope>
    <source>
        <strain evidence="10">SYSU D8009</strain>
    </source>
</reference>
<keyword evidence="5 7" id="KW-0067">ATP-binding</keyword>
<evidence type="ECO:0000256" key="6">
    <source>
        <dbReference type="ARBA" id="ARBA00023146"/>
    </source>
</evidence>
<dbReference type="GO" id="GO:0005524">
    <property type="term" value="F:ATP binding"/>
    <property type="evidence" value="ECO:0007669"/>
    <property type="project" value="UniProtKB-KW"/>
</dbReference>
<dbReference type="Proteomes" id="UP000600101">
    <property type="component" value="Unassembled WGS sequence"/>
</dbReference>
<dbReference type="Pfam" id="PF00749">
    <property type="entry name" value="tRNA-synt_1c"/>
    <property type="match status" value="1"/>
</dbReference>
<evidence type="ECO:0000256" key="2">
    <source>
        <dbReference type="ARBA" id="ARBA00022723"/>
    </source>
</evidence>
<feature type="domain" description="Glutamyl/glutaminyl-tRNA synthetase class Ib catalytic" evidence="9">
    <location>
        <begin position="22"/>
        <end position="288"/>
    </location>
</feature>
<organism evidence="10 11">
    <name type="scientific">Siccirubricoccus deserti</name>
    <dbReference type="NCBI Taxonomy" id="2013562"/>
    <lineage>
        <taxon>Bacteria</taxon>
        <taxon>Pseudomonadati</taxon>
        <taxon>Pseudomonadota</taxon>
        <taxon>Alphaproteobacteria</taxon>
        <taxon>Acetobacterales</taxon>
        <taxon>Roseomonadaceae</taxon>
        <taxon>Siccirubricoccus</taxon>
    </lineage>
</organism>
<dbReference type="RefSeq" id="WP_186772789.1">
    <property type="nucleotide sequence ID" value="NZ_JACOMF010000040.1"/>
</dbReference>
<evidence type="ECO:0000313" key="10">
    <source>
        <dbReference type="EMBL" id="MBC4018033.1"/>
    </source>
</evidence>
<keyword evidence="2" id="KW-0479">Metal-binding</keyword>
<feature type="compositionally biased region" description="Low complexity" evidence="8">
    <location>
        <begin position="1"/>
        <end position="12"/>
    </location>
</feature>
<dbReference type="InterPro" id="IPR020058">
    <property type="entry name" value="Glu/Gln-tRNA-synth_Ib_cat-dom"/>
</dbReference>
<protein>
    <submittedName>
        <fullName evidence="10">tRNA glutamyl-Q(34) synthetase GluQRS</fullName>
        <ecNumber evidence="10">6.1.1.-</ecNumber>
    </submittedName>
</protein>
<evidence type="ECO:0000313" key="11">
    <source>
        <dbReference type="Proteomes" id="UP000600101"/>
    </source>
</evidence>